<accession>A0A7X3G0C7</accession>
<name>A0A7X3G0C7_9BURK</name>
<dbReference type="EMBL" id="WSES01000004">
    <property type="protein sequence ID" value="MVW61328.1"/>
    <property type="molecule type" value="Genomic_DNA"/>
</dbReference>
<sequence>MDDDLLDELNTPDGRRTTRHELLVAALLHLMSQYTVNNADACDRASGDGPCVKLASVIERHLNALARLPDADPVLRATCEQLSVKWAGLVDRGLPAPVKRPLLARILGQGRPSLA</sequence>
<gene>
    <name evidence="1" type="ORF">GPY61_15470</name>
</gene>
<keyword evidence="2" id="KW-1185">Reference proteome</keyword>
<proteinExistence type="predicted"/>
<dbReference type="AlphaFoldDB" id="A0A7X3G0C7"/>
<evidence type="ECO:0000313" key="1">
    <source>
        <dbReference type="EMBL" id="MVW61328.1"/>
    </source>
</evidence>
<evidence type="ECO:0000313" key="2">
    <source>
        <dbReference type="Proteomes" id="UP000443353"/>
    </source>
</evidence>
<protein>
    <submittedName>
        <fullName evidence="1">Uncharacterized protein</fullName>
    </submittedName>
</protein>
<reference evidence="1 2" key="1">
    <citation type="submission" date="2019-12" db="EMBL/GenBank/DDBJ databases">
        <authorList>
            <person name="Li C."/>
            <person name="Zhao J."/>
        </authorList>
    </citation>
    <scope>NUCLEOTIDE SEQUENCE [LARGE SCALE GENOMIC DNA]</scope>
    <source>
        <strain evidence="1 2">NEAU-DD11</strain>
    </source>
</reference>
<organism evidence="1 2">
    <name type="scientific">Massilia cellulosiltytica</name>
    <dbReference type="NCBI Taxonomy" id="2683234"/>
    <lineage>
        <taxon>Bacteria</taxon>
        <taxon>Pseudomonadati</taxon>
        <taxon>Pseudomonadota</taxon>
        <taxon>Betaproteobacteria</taxon>
        <taxon>Burkholderiales</taxon>
        <taxon>Oxalobacteraceae</taxon>
        <taxon>Telluria group</taxon>
        <taxon>Massilia</taxon>
    </lineage>
</organism>
<dbReference type="RefSeq" id="WP_056124306.1">
    <property type="nucleotide sequence ID" value="NZ_CP168562.1"/>
</dbReference>
<comment type="caution">
    <text evidence="1">The sequence shown here is derived from an EMBL/GenBank/DDBJ whole genome shotgun (WGS) entry which is preliminary data.</text>
</comment>
<dbReference type="Proteomes" id="UP000443353">
    <property type="component" value="Unassembled WGS sequence"/>
</dbReference>